<evidence type="ECO:0000313" key="8">
    <source>
        <dbReference type="Proteomes" id="UP000253759"/>
    </source>
</evidence>
<dbReference type="InterPro" id="IPR001851">
    <property type="entry name" value="ABC_transp_permease"/>
</dbReference>
<sequence length="427" mass="45798">MTMRYITVFAALVALIVGVAMTMGSAFTMRLLVEASAYALIAMGLNIQWGFGGLFNFGILGMLMVGGFAVTFVSYPVNHAFWQSAGPLMLGQVVLGAAIGAVLIWFAHRVQRFGVTGAARGAVIVVAWFIAYVIFRSQMDPAANYITSTSGWVGGLGLPVLLGWAFGGVLAGLIGYLVGKVSLGLRADYLAIATIGIAEILRAVIKNLEWLTRGTLTVSPISWPVPNPQFYQANGADITTSFILARGGFLAVVAVVVLIALFLIHRAYVGPWGRMMRAIRDNYIAAGSMGKDVTGRQLEIFVFGSVLMGIGGAILVSFVGIYDPSSFQPINHTFIIWVMLIVGGAGNNFGALFGGLFIYMVWMLSEPLAQSLFTTLSGWSASQGWGAIPDIETRAVQMRVFVMGLIVAISLRFAPRGLLPEFIKRND</sequence>
<dbReference type="CDD" id="cd06581">
    <property type="entry name" value="TM_PBP1_LivM_like"/>
    <property type="match status" value="1"/>
</dbReference>
<comment type="subcellular location">
    <subcellularLocation>
        <location evidence="1">Cell membrane</location>
        <topology evidence="1">Multi-pass membrane protein</topology>
    </subcellularLocation>
</comment>
<organism evidence="7 8">
    <name type="scientific">Pelagibacterium lacus</name>
    <dbReference type="NCBI Taxonomy" id="2282655"/>
    <lineage>
        <taxon>Bacteria</taxon>
        <taxon>Pseudomonadati</taxon>
        <taxon>Pseudomonadota</taxon>
        <taxon>Alphaproteobacteria</taxon>
        <taxon>Hyphomicrobiales</taxon>
        <taxon>Devosiaceae</taxon>
        <taxon>Pelagibacterium</taxon>
    </lineage>
</organism>
<feature type="transmembrane region" description="Helical" evidence="6">
    <location>
        <begin position="396"/>
        <end position="415"/>
    </location>
</feature>
<dbReference type="InterPro" id="IPR043428">
    <property type="entry name" value="LivM-like"/>
</dbReference>
<evidence type="ECO:0000313" key="7">
    <source>
        <dbReference type="EMBL" id="RDE08087.1"/>
    </source>
</evidence>
<keyword evidence="8" id="KW-1185">Reference proteome</keyword>
<dbReference type="AlphaFoldDB" id="A0A369W2B5"/>
<evidence type="ECO:0000256" key="6">
    <source>
        <dbReference type="SAM" id="Phobius"/>
    </source>
</evidence>
<dbReference type="PANTHER" id="PTHR30482:SF10">
    <property type="entry name" value="HIGH-AFFINITY BRANCHED-CHAIN AMINO ACID TRANSPORT PROTEIN BRAE"/>
    <property type="match status" value="1"/>
</dbReference>
<proteinExistence type="predicted"/>
<accession>A0A369W2B5</accession>
<dbReference type="OrthoDB" id="9814461at2"/>
<dbReference type="RefSeq" id="WP_114646706.1">
    <property type="nucleotide sequence ID" value="NZ_QQNH01000024.1"/>
</dbReference>
<dbReference type="PANTHER" id="PTHR30482">
    <property type="entry name" value="HIGH-AFFINITY BRANCHED-CHAIN AMINO ACID TRANSPORT SYSTEM PERMEASE"/>
    <property type="match status" value="1"/>
</dbReference>
<dbReference type="EMBL" id="QQNH01000024">
    <property type="protein sequence ID" value="RDE08087.1"/>
    <property type="molecule type" value="Genomic_DNA"/>
</dbReference>
<evidence type="ECO:0000256" key="4">
    <source>
        <dbReference type="ARBA" id="ARBA00022989"/>
    </source>
</evidence>
<feature type="transmembrane region" description="Helical" evidence="6">
    <location>
        <begin position="87"/>
        <end position="107"/>
    </location>
</feature>
<keyword evidence="5 6" id="KW-0472">Membrane</keyword>
<keyword evidence="2" id="KW-1003">Cell membrane</keyword>
<name>A0A369W2B5_9HYPH</name>
<reference evidence="8" key="1">
    <citation type="submission" date="2018-07" db="EMBL/GenBank/DDBJ databases">
        <authorList>
            <person name="Liu B.-T."/>
            <person name="Du Z."/>
        </authorList>
    </citation>
    <scope>NUCLEOTIDE SEQUENCE [LARGE SCALE GENOMIC DNA]</scope>
    <source>
        <strain evidence="8">XYN52</strain>
    </source>
</reference>
<protein>
    <submittedName>
        <fullName evidence="7">Branched-chain amino acid ABC transporter permease</fullName>
    </submittedName>
</protein>
<dbReference type="GO" id="GO:0005886">
    <property type="term" value="C:plasma membrane"/>
    <property type="evidence" value="ECO:0007669"/>
    <property type="project" value="UniProtKB-SubCell"/>
</dbReference>
<feature type="transmembrane region" description="Helical" evidence="6">
    <location>
        <begin position="334"/>
        <end position="362"/>
    </location>
</feature>
<evidence type="ECO:0000256" key="1">
    <source>
        <dbReference type="ARBA" id="ARBA00004651"/>
    </source>
</evidence>
<evidence type="ECO:0000256" key="2">
    <source>
        <dbReference type="ARBA" id="ARBA00022475"/>
    </source>
</evidence>
<gene>
    <name evidence="7" type="ORF">DVH29_13455</name>
</gene>
<comment type="caution">
    <text evidence="7">The sequence shown here is derived from an EMBL/GenBank/DDBJ whole genome shotgun (WGS) entry which is preliminary data.</text>
</comment>
<keyword evidence="4 6" id="KW-1133">Transmembrane helix</keyword>
<evidence type="ECO:0000256" key="3">
    <source>
        <dbReference type="ARBA" id="ARBA00022692"/>
    </source>
</evidence>
<evidence type="ECO:0000256" key="5">
    <source>
        <dbReference type="ARBA" id="ARBA00023136"/>
    </source>
</evidence>
<feature type="transmembrane region" description="Helical" evidence="6">
    <location>
        <begin position="248"/>
        <end position="268"/>
    </location>
</feature>
<feature type="transmembrane region" description="Helical" evidence="6">
    <location>
        <begin position="113"/>
        <end position="135"/>
    </location>
</feature>
<feature type="transmembrane region" description="Helical" evidence="6">
    <location>
        <begin position="156"/>
        <end position="177"/>
    </location>
</feature>
<feature type="transmembrane region" description="Helical" evidence="6">
    <location>
        <begin position="51"/>
        <end position="75"/>
    </location>
</feature>
<keyword evidence="3 6" id="KW-0812">Transmembrane</keyword>
<feature type="transmembrane region" description="Helical" evidence="6">
    <location>
        <begin position="300"/>
        <end position="322"/>
    </location>
</feature>
<dbReference type="Proteomes" id="UP000253759">
    <property type="component" value="Unassembled WGS sequence"/>
</dbReference>
<dbReference type="GO" id="GO:0015658">
    <property type="term" value="F:branched-chain amino acid transmembrane transporter activity"/>
    <property type="evidence" value="ECO:0007669"/>
    <property type="project" value="InterPro"/>
</dbReference>
<dbReference type="Pfam" id="PF02653">
    <property type="entry name" value="BPD_transp_2"/>
    <property type="match status" value="1"/>
</dbReference>